<evidence type="ECO:0000313" key="2">
    <source>
        <dbReference type="Proteomes" id="UP000031192"/>
    </source>
</evidence>
<reference evidence="1 2" key="1">
    <citation type="journal article" date="2014" name="Proc. Natl. Acad. Sci. U.S.A.">
        <title>Trajectory and genomic determinants of fungal-pathogen speciation and host adaptation.</title>
        <authorList>
            <person name="Hu X."/>
            <person name="Xiao G."/>
            <person name="Zheng P."/>
            <person name="Shang Y."/>
            <person name="Su Y."/>
            <person name="Zhang X."/>
            <person name="Liu X."/>
            <person name="Zhan S."/>
            <person name="St Leger R.J."/>
            <person name="Wang C."/>
        </authorList>
    </citation>
    <scope>NUCLEOTIDE SEQUENCE [LARGE SCALE GENOMIC DNA]</scope>
    <source>
        <strain evidence="1 2">ARSEF 977</strain>
    </source>
</reference>
<dbReference type="HOGENOM" id="CLU_1372498_0_0_1"/>
<dbReference type="AlphaFoldDB" id="A0A0B4HA68"/>
<dbReference type="EMBL" id="AZNH01000010">
    <property type="protein sequence ID" value="KID88982.1"/>
    <property type="molecule type" value="Genomic_DNA"/>
</dbReference>
<keyword evidence="2" id="KW-1185">Reference proteome</keyword>
<accession>A0A0B4HA68</accession>
<dbReference type="Proteomes" id="UP000031192">
    <property type="component" value="Unassembled WGS sequence"/>
</dbReference>
<gene>
    <name evidence="1" type="ORF">MGU_04325</name>
</gene>
<name>A0A0B4HA68_METGA</name>
<sequence>MHLPCGQGQQGPHLDLFPGYLDKLSLCTSQNGVEFVVHSAAVMPLCDICKSIPFKHLPPFPKEEYVRTSTGLEHVQTLVPNKFNPRGATAPRVRYHANTQSLRGEAAEGCELCLLIQGEADVMLAELEDHEGRMKDDSDGPPTFYMCLTKRPDGGQGFWVLSECSPRARGTVTVPVAVFGFTVADMSESWPLLALLPGR</sequence>
<comment type="caution">
    <text evidence="1">The sequence shown here is derived from an EMBL/GenBank/DDBJ whole genome shotgun (WGS) entry which is preliminary data.</text>
</comment>
<proteinExistence type="predicted"/>
<protein>
    <submittedName>
        <fullName evidence="1">Heterokaryon incompatibility</fullName>
    </submittedName>
</protein>
<organism evidence="1 2">
    <name type="scientific">Metarhizium guizhouense (strain ARSEF 977)</name>
    <dbReference type="NCBI Taxonomy" id="1276136"/>
    <lineage>
        <taxon>Eukaryota</taxon>
        <taxon>Fungi</taxon>
        <taxon>Dikarya</taxon>
        <taxon>Ascomycota</taxon>
        <taxon>Pezizomycotina</taxon>
        <taxon>Sordariomycetes</taxon>
        <taxon>Hypocreomycetidae</taxon>
        <taxon>Hypocreales</taxon>
        <taxon>Clavicipitaceae</taxon>
        <taxon>Metarhizium</taxon>
    </lineage>
</organism>
<evidence type="ECO:0000313" key="1">
    <source>
        <dbReference type="EMBL" id="KID88982.1"/>
    </source>
</evidence>